<dbReference type="GO" id="GO:0032993">
    <property type="term" value="C:protein-DNA complex"/>
    <property type="evidence" value="ECO:0007669"/>
    <property type="project" value="TreeGrafter"/>
</dbReference>
<evidence type="ECO:0000259" key="6">
    <source>
        <dbReference type="PROSITE" id="PS50110"/>
    </source>
</evidence>
<dbReference type="RefSeq" id="WP_207545843.1">
    <property type="nucleotide sequence ID" value="NZ_FNAV01000008.1"/>
</dbReference>
<keyword evidence="5" id="KW-0597">Phosphoprotein</keyword>
<dbReference type="GO" id="GO:0000156">
    <property type="term" value="F:phosphorelay response regulator activity"/>
    <property type="evidence" value="ECO:0007669"/>
    <property type="project" value="TreeGrafter"/>
</dbReference>
<dbReference type="PANTHER" id="PTHR48111:SF22">
    <property type="entry name" value="REGULATOR OF RPOS"/>
    <property type="match status" value="1"/>
</dbReference>
<evidence type="ECO:0000313" key="7">
    <source>
        <dbReference type="EMBL" id="SDE84658.1"/>
    </source>
</evidence>
<dbReference type="SUPFAM" id="SSF52172">
    <property type="entry name" value="CheY-like"/>
    <property type="match status" value="1"/>
</dbReference>
<dbReference type="EMBL" id="FNAV01000008">
    <property type="protein sequence ID" value="SDE84658.1"/>
    <property type="molecule type" value="Genomic_DNA"/>
</dbReference>
<dbReference type="InterPro" id="IPR039420">
    <property type="entry name" value="WalR-like"/>
</dbReference>
<evidence type="ECO:0000256" key="2">
    <source>
        <dbReference type="ARBA" id="ARBA00023015"/>
    </source>
</evidence>
<sequence length="225" mass="24538">MNSGLRLFCPPDRTAQAAHTLTLRPVVPAVALWLCRAVRILLVEDHEGFAATIAVRLGRDGQSVDIETDGNRAAALLSHKDFDLVLLDVNLPGHIGFESLRELRLAGDDIPLLVLTPRGEIDERIPGPDTGADDFVVKPVDLGELAARWSSTRPTGWPWSCCCCHGARGDRTVAAACPGAARGARGAADRADPLDPRRPLRAGRRWCFRSPDRRGCIRRPRCTRS</sequence>
<dbReference type="PROSITE" id="PS50110">
    <property type="entry name" value="RESPONSE_REGULATORY"/>
    <property type="match status" value="1"/>
</dbReference>
<dbReference type="GO" id="GO:0006355">
    <property type="term" value="P:regulation of DNA-templated transcription"/>
    <property type="evidence" value="ECO:0007669"/>
    <property type="project" value="TreeGrafter"/>
</dbReference>
<dbReference type="STRING" id="282683.SAMN04488105_108217"/>
<evidence type="ECO:0000256" key="3">
    <source>
        <dbReference type="ARBA" id="ARBA00023125"/>
    </source>
</evidence>
<dbReference type="Proteomes" id="UP000198994">
    <property type="component" value="Unassembled WGS sequence"/>
</dbReference>
<dbReference type="AlphaFoldDB" id="A0A1G7G939"/>
<dbReference type="PANTHER" id="PTHR48111">
    <property type="entry name" value="REGULATOR OF RPOS"/>
    <property type="match status" value="1"/>
</dbReference>
<evidence type="ECO:0000256" key="5">
    <source>
        <dbReference type="PROSITE-ProRule" id="PRU00169"/>
    </source>
</evidence>
<gene>
    <name evidence="7" type="ORF">SAMN04488105_108217</name>
</gene>
<keyword evidence="3" id="KW-0238">DNA-binding</keyword>
<keyword evidence="1" id="KW-0902">Two-component regulatory system</keyword>
<feature type="modified residue" description="4-aspartylphosphate" evidence="5">
    <location>
        <position position="88"/>
    </location>
</feature>
<dbReference type="SMART" id="SM00448">
    <property type="entry name" value="REC"/>
    <property type="match status" value="1"/>
</dbReference>
<dbReference type="GO" id="GO:0000976">
    <property type="term" value="F:transcription cis-regulatory region binding"/>
    <property type="evidence" value="ECO:0007669"/>
    <property type="project" value="TreeGrafter"/>
</dbReference>
<dbReference type="Pfam" id="PF00072">
    <property type="entry name" value="Response_reg"/>
    <property type="match status" value="1"/>
</dbReference>
<accession>A0A1G7G939</accession>
<evidence type="ECO:0000256" key="1">
    <source>
        <dbReference type="ARBA" id="ARBA00023012"/>
    </source>
</evidence>
<keyword evidence="2" id="KW-0805">Transcription regulation</keyword>
<dbReference type="InterPro" id="IPR011006">
    <property type="entry name" value="CheY-like_superfamily"/>
</dbReference>
<name>A0A1G7G939_9RHOB</name>
<dbReference type="Gene3D" id="3.40.50.2300">
    <property type="match status" value="1"/>
</dbReference>
<dbReference type="InterPro" id="IPR001789">
    <property type="entry name" value="Sig_transdc_resp-reg_receiver"/>
</dbReference>
<protein>
    <submittedName>
        <fullName evidence="7">Response regulator receiver domain-containing protein</fullName>
    </submittedName>
</protein>
<keyword evidence="4" id="KW-0804">Transcription</keyword>
<evidence type="ECO:0000256" key="4">
    <source>
        <dbReference type="ARBA" id="ARBA00023163"/>
    </source>
</evidence>
<evidence type="ECO:0000313" key="8">
    <source>
        <dbReference type="Proteomes" id="UP000198994"/>
    </source>
</evidence>
<dbReference type="GO" id="GO:0005829">
    <property type="term" value="C:cytosol"/>
    <property type="evidence" value="ECO:0007669"/>
    <property type="project" value="TreeGrafter"/>
</dbReference>
<reference evidence="8" key="1">
    <citation type="submission" date="2016-10" db="EMBL/GenBank/DDBJ databases">
        <authorList>
            <person name="Varghese N."/>
            <person name="Submissions S."/>
        </authorList>
    </citation>
    <scope>NUCLEOTIDE SEQUENCE [LARGE SCALE GENOMIC DNA]</scope>
    <source>
        <strain evidence="8">DSM 10146</strain>
    </source>
</reference>
<proteinExistence type="predicted"/>
<feature type="domain" description="Response regulatory" evidence="6">
    <location>
        <begin position="39"/>
        <end position="153"/>
    </location>
</feature>
<organism evidence="7 8">
    <name type="scientific">Salipiger thiooxidans</name>
    <dbReference type="NCBI Taxonomy" id="282683"/>
    <lineage>
        <taxon>Bacteria</taxon>
        <taxon>Pseudomonadati</taxon>
        <taxon>Pseudomonadota</taxon>
        <taxon>Alphaproteobacteria</taxon>
        <taxon>Rhodobacterales</taxon>
        <taxon>Roseobacteraceae</taxon>
        <taxon>Salipiger</taxon>
    </lineage>
</organism>
<keyword evidence="8" id="KW-1185">Reference proteome</keyword>